<name>A0A848LM10_9BACT</name>
<feature type="transmembrane region" description="Helical" evidence="2">
    <location>
        <begin position="183"/>
        <end position="201"/>
    </location>
</feature>
<keyword evidence="5" id="KW-1185">Reference proteome</keyword>
<dbReference type="AlphaFoldDB" id="A0A848LM10"/>
<feature type="transmembrane region" description="Helical" evidence="2">
    <location>
        <begin position="90"/>
        <end position="110"/>
    </location>
</feature>
<proteinExistence type="predicted"/>
<organism evidence="4 5">
    <name type="scientific">Pyxidicoccus fallax</name>
    <dbReference type="NCBI Taxonomy" id="394095"/>
    <lineage>
        <taxon>Bacteria</taxon>
        <taxon>Pseudomonadati</taxon>
        <taxon>Myxococcota</taxon>
        <taxon>Myxococcia</taxon>
        <taxon>Myxococcales</taxon>
        <taxon>Cystobacterineae</taxon>
        <taxon>Myxococcaceae</taxon>
        <taxon>Pyxidicoccus</taxon>
    </lineage>
</organism>
<dbReference type="RefSeq" id="WP_169347974.1">
    <property type="nucleotide sequence ID" value="NZ_JABBJJ010000150.1"/>
</dbReference>
<feature type="transmembrane region" description="Helical" evidence="2">
    <location>
        <begin position="210"/>
        <end position="229"/>
    </location>
</feature>
<evidence type="ECO:0000313" key="5">
    <source>
        <dbReference type="Proteomes" id="UP000518300"/>
    </source>
</evidence>
<dbReference type="EMBL" id="JABBJJ010000150">
    <property type="protein sequence ID" value="NMO18710.1"/>
    <property type="molecule type" value="Genomic_DNA"/>
</dbReference>
<reference evidence="4 5" key="1">
    <citation type="submission" date="2020-04" db="EMBL/GenBank/DDBJ databases">
        <title>Draft genome of Pyxidicoccus fallax type strain.</title>
        <authorList>
            <person name="Whitworth D.E."/>
        </authorList>
    </citation>
    <scope>NUCLEOTIDE SEQUENCE [LARGE SCALE GENOMIC DNA]</scope>
    <source>
        <strain evidence="4 5">DSM 14698</strain>
    </source>
</reference>
<dbReference type="InterPro" id="IPR046278">
    <property type="entry name" value="DUF6311"/>
</dbReference>
<accession>A0A848LM10</accession>
<feature type="region of interest" description="Disordered" evidence="1">
    <location>
        <begin position="577"/>
        <end position="599"/>
    </location>
</feature>
<keyword evidence="2" id="KW-1133">Transmembrane helix</keyword>
<evidence type="ECO:0000313" key="4">
    <source>
        <dbReference type="EMBL" id="NMO18710.1"/>
    </source>
</evidence>
<sequence length="626" mass="67062">MDAPLRPSPAQQRLPSLLVEAICLAALVLACVKLGRGVEGVLDLGLWDEADYLHRAQLLPVRGLPDPEWGPLYSVWYLVLARVWPDPVDLFYGNARLLILLTTVAGYVFLRRVGARPWLALAGAAAYLLSMAPHVLPRPTLLAFLVILLSLIAASRVRSAVAASALVGLGLLVASFARPEHFLSFLLMSALLAGLLARGVWKERSRWPRAVGAGAAYGLAALALMEVMGNPFGNTSNRRFYAFCQHFADNHVKRTGFPVNPWSECGTVIREVFGDGVDTLGEAARANPGAVLTHVGQNLGRYPRESLKMFAAGPGGTSPLSGSGPWKREEWGHLLLLALAVGLPLGTLVANGRRLGRALRRPRVVRVLVATCAVLLPVAASVMLIQPRQHYLVHQGLLGLGVLAALASAVTRGGGRLAERLATGPGALGLSSALACVLVLAVPDLVARQGGPSRVVRPQLQRVRELRALGLEARIRAGDTVNVLDAQGGVSVYLGAPFRRVPPWTKRAEESLTDYLRRQRIDLVLLDGRLREDPLFRGDPELDAFYAEPGAFGYATWRLRDSGEKLALPDAWATGKARRTAPSLPESHAAPAVSPRCDGALPAMESGRTADAGMRPGCARLPAPHL</sequence>
<feature type="transmembrane region" description="Helical" evidence="2">
    <location>
        <begin position="160"/>
        <end position="177"/>
    </location>
</feature>
<feature type="transmembrane region" description="Helical" evidence="2">
    <location>
        <begin position="391"/>
        <end position="410"/>
    </location>
</feature>
<comment type="caution">
    <text evidence="4">The sequence shown here is derived from an EMBL/GenBank/DDBJ whole genome shotgun (WGS) entry which is preliminary data.</text>
</comment>
<dbReference type="Pfam" id="PF19830">
    <property type="entry name" value="DUF6311"/>
    <property type="match status" value="1"/>
</dbReference>
<gene>
    <name evidence="4" type="ORF">HG543_28170</name>
</gene>
<dbReference type="Proteomes" id="UP000518300">
    <property type="component" value="Unassembled WGS sequence"/>
</dbReference>
<feature type="transmembrane region" description="Helical" evidence="2">
    <location>
        <begin position="364"/>
        <end position="385"/>
    </location>
</feature>
<feature type="transmembrane region" description="Helical" evidence="2">
    <location>
        <begin position="139"/>
        <end position="155"/>
    </location>
</feature>
<evidence type="ECO:0000256" key="1">
    <source>
        <dbReference type="SAM" id="MobiDB-lite"/>
    </source>
</evidence>
<feature type="transmembrane region" description="Helical" evidence="2">
    <location>
        <begin position="422"/>
        <end position="442"/>
    </location>
</feature>
<feature type="region of interest" description="Disordered" evidence="1">
    <location>
        <begin position="607"/>
        <end position="626"/>
    </location>
</feature>
<evidence type="ECO:0000259" key="3">
    <source>
        <dbReference type="Pfam" id="PF19830"/>
    </source>
</evidence>
<feature type="transmembrane region" description="Helical" evidence="2">
    <location>
        <begin position="117"/>
        <end position="133"/>
    </location>
</feature>
<evidence type="ECO:0000256" key="2">
    <source>
        <dbReference type="SAM" id="Phobius"/>
    </source>
</evidence>
<protein>
    <recommendedName>
        <fullName evidence="3">DUF6311 domain-containing protein</fullName>
    </recommendedName>
</protein>
<feature type="domain" description="DUF6311" evidence="3">
    <location>
        <begin position="71"/>
        <end position="232"/>
    </location>
</feature>
<dbReference type="PROSITE" id="PS51257">
    <property type="entry name" value="PROKAR_LIPOPROTEIN"/>
    <property type="match status" value="1"/>
</dbReference>
<keyword evidence="2" id="KW-0812">Transmembrane</keyword>
<keyword evidence="2" id="KW-0472">Membrane</keyword>
<feature type="transmembrane region" description="Helical" evidence="2">
    <location>
        <begin position="331"/>
        <end position="352"/>
    </location>
</feature>